<gene>
    <name evidence="5" type="ORF">DLM65_05560</name>
    <name evidence="4" type="ORF">JF886_14325</name>
</gene>
<name>A0A2W6A8J5_9BACT</name>
<reference evidence="5" key="2">
    <citation type="submission" date="2018-05" db="EMBL/GenBank/DDBJ databases">
        <authorList>
            <person name="Ferrari B."/>
        </authorList>
    </citation>
    <scope>NUCLEOTIDE SEQUENCE</scope>
    <source>
        <strain evidence="5">RRmetagenome_bin12</strain>
    </source>
</reference>
<reference evidence="4 7" key="3">
    <citation type="submission" date="2020-10" db="EMBL/GenBank/DDBJ databases">
        <title>Ca. Dormibacterota MAGs.</title>
        <authorList>
            <person name="Montgomery K."/>
        </authorList>
    </citation>
    <scope>NUCLEOTIDE SEQUENCE [LARGE SCALE GENOMIC DNA]</scope>
    <source>
        <strain evidence="4">SC8812_S17_18</strain>
    </source>
</reference>
<organism evidence="5 6">
    <name type="scientific">Candidatus Aeolococcus gillhamiae</name>
    <dbReference type="NCBI Taxonomy" id="3127015"/>
    <lineage>
        <taxon>Bacteria</taxon>
        <taxon>Bacillati</taxon>
        <taxon>Candidatus Dormiibacterota</taxon>
        <taxon>Candidatus Dormibacteria</taxon>
        <taxon>Candidatus Aeolococcales</taxon>
        <taxon>Candidatus Aeolococcaceae</taxon>
        <taxon>Candidatus Aeolococcus</taxon>
    </lineage>
</organism>
<dbReference type="PANTHER" id="PTHR10434:SF11">
    <property type="entry name" value="1-ACYL-SN-GLYCEROL-3-PHOSPHATE ACYLTRANSFERASE"/>
    <property type="match status" value="1"/>
</dbReference>
<dbReference type="Pfam" id="PF01553">
    <property type="entry name" value="Acyltransferase"/>
    <property type="match status" value="1"/>
</dbReference>
<reference evidence="5 6" key="1">
    <citation type="journal article" date="2017" name="Nature">
        <title>Atmospheric trace gases support primary production in Antarctic desert surface soil.</title>
        <authorList>
            <person name="Ji M."/>
            <person name="Greening C."/>
            <person name="Vanwonterghem I."/>
            <person name="Carere C.R."/>
            <person name="Bay S.K."/>
            <person name="Steen J.A."/>
            <person name="Montgomery K."/>
            <person name="Lines T."/>
            <person name="Beardall J."/>
            <person name="van Dorst J."/>
            <person name="Snape I."/>
            <person name="Stott M.B."/>
            <person name="Hugenholtz P."/>
            <person name="Ferrari B.C."/>
        </authorList>
    </citation>
    <scope>NUCLEOTIDE SEQUENCE [LARGE SCALE GENOMIC DNA]</scope>
    <source>
        <strain evidence="5">RRmetagenome_bin12</strain>
    </source>
</reference>
<dbReference type="EMBL" id="QHBU01000103">
    <property type="protein sequence ID" value="PZR81608.1"/>
    <property type="molecule type" value="Genomic_DNA"/>
</dbReference>
<evidence type="ECO:0000256" key="1">
    <source>
        <dbReference type="ARBA" id="ARBA00022679"/>
    </source>
</evidence>
<sequence length="234" mass="26162">MASPVKGFPEKFPVRDDDRRPWRYRIAALLSRLYLRLLSRRRLRIVGEANIPRNGPLLVASNHTSNLDPMILGGYFPRTLFAMAKRELYFARPVAWFLAGCNCIPVDRGGADRRAVTRALDVLRRRGRLLIFVEGTRSRDGTMHRAEAGVGFLARRGGATVLPVAVSGVDEDGARRVGLWRRPEIVVRYGVPFELDLTGRRDDPAIADEIAARVAELLPPSRRGVYPATGPPDR</sequence>
<dbReference type="Proteomes" id="UP000606991">
    <property type="component" value="Unassembled WGS sequence"/>
</dbReference>
<evidence type="ECO:0000256" key="2">
    <source>
        <dbReference type="ARBA" id="ARBA00023315"/>
    </source>
</evidence>
<dbReference type="InterPro" id="IPR002123">
    <property type="entry name" value="Plipid/glycerol_acylTrfase"/>
</dbReference>
<evidence type="ECO:0000313" key="4">
    <source>
        <dbReference type="EMBL" id="MBJ7596004.1"/>
    </source>
</evidence>
<dbReference type="CDD" id="cd07989">
    <property type="entry name" value="LPLAT_AGPAT-like"/>
    <property type="match status" value="1"/>
</dbReference>
<dbReference type="AlphaFoldDB" id="A0A2W6A8J5"/>
<keyword evidence="2 5" id="KW-0012">Acyltransferase</keyword>
<dbReference type="SMART" id="SM00563">
    <property type="entry name" value="PlsC"/>
    <property type="match status" value="1"/>
</dbReference>
<accession>A0A2W6A8J5</accession>
<dbReference type="SUPFAM" id="SSF69593">
    <property type="entry name" value="Glycerol-3-phosphate (1)-acyltransferase"/>
    <property type="match status" value="1"/>
</dbReference>
<evidence type="ECO:0000259" key="3">
    <source>
        <dbReference type="SMART" id="SM00563"/>
    </source>
</evidence>
<dbReference type="GO" id="GO:0006654">
    <property type="term" value="P:phosphatidic acid biosynthetic process"/>
    <property type="evidence" value="ECO:0007669"/>
    <property type="project" value="TreeGrafter"/>
</dbReference>
<evidence type="ECO:0000313" key="7">
    <source>
        <dbReference type="Proteomes" id="UP000606991"/>
    </source>
</evidence>
<feature type="domain" description="Phospholipid/glycerol acyltransferase" evidence="3">
    <location>
        <begin position="57"/>
        <end position="169"/>
    </location>
</feature>
<dbReference type="EMBL" id="JAEKNS010000145">
    <property type="protein sequence ID" value="MBJ7596004.1"/>
    <property type="molecule type" value="Genomic_DNA"/>
</dbReference>
<keyword evidence="1" id="KW-0808">Transferase</keyword>
<dbReference type="Proteomes" id="UP000248724">
    <property type="component" value="Unassembled WGS sequence"/>
</dbReference>
<accession>A0A934JXP4</accession>
<dbReference type="GO" id="GO:0003841">
    <property type="term" value="F:1-acylglycerol-3-phosphate O-acyltransferase activity"/>
    <property type="evidence" value="ECO:0007669"/>
    <property type="project" value="TreeGrafter"/>
</dbReference>
<dbReference type="PANTHER" id="PTHR10434">
    <property type="entry name" value="1-ACYL-SN-GLYCEROL-3-PHOSPHATE ACYLTRANSFERASE"/>
    <property type="match status" value="1"/>
</dbReference>
<proteinExistence type="predicted"/>
<comment type="caution">
    <text evidence="5">The sequence shown here is derived from an EMBL/GenBank/DDBJ whole genome shotgun (WGS) entry which is preliminary data.</text>
</comment>
<evidence type="ECO:0000313" key="5">
    <source>
        <dbReference type="EMBL" id="PZR81608.1"/>
    </source>
</evidence>
<protein>
    <submittedName>
        <fullName evidence="5">1-acyl-sn-glycerol-3-phosphate acyltransferase</fullName>
    </submittedName>
</protein>
<dbReference type="RefSeq" id="WP_337313638.1">
    <property type="nucleotide sequence ID" value="NZ_JAEKNS010000145.1"/>
</dbReference>
<evidence type="ECO:0000313" key="6">
    <source>
        <dbReference type="Proteomes" id="UP000248724"/>
    </source>
</evidence>